<dbReference type="Pfam" id="PF01835">
    <property type="entry name" value="MG2"/>
    <property type="match status" value="1"/>
</dbReference>
<dbReference type="InterPro" id="IPR001599">
    <property type="entry name" value="Macroglobln_a2"/>
</dbReference>
<dbReference type="InterPro" id="IPR041462">
    <property type="entry name" value="Bact_A2M_MG6"/>
</dbReference>
<dbReference type="PANTHER" id="PTHR40094:SF1">
    <property type="entry name" value="UBIQUITIN DOMAIN-CONTAINING PROTEIN"/>
    <property type="match status" value="1"/>
</dbReference>
<dbReference type="GO" id="GO:0004866">
    <property type="term" value="F:endopeptidase inhibitor activity"/>
    <property type="evidence" value="ECO:0007669"/>
    <property type="project" value="UniProtKB-UniRule"/>
</dbReference>
<dbReference type="SMART" id="SM01360">
    <property type="entry name" value="A2M"/>
    <property type="match status" value="1"/>
</dbReference>
<evidence type="ECO:0000259" key="5">
    <source>
        <dbReference type="SMART" id="SM01359"/>
    </source>
</evidence>
<dbReference type="InterPro" id="IPR049120">
    <property type="entry name" value="A2M_bMG2"/>
</dbReference>
<dbReference type="InterPro" id="IPR011625">
    <property type="entry name" value="A2M_N_BRD"/>
</dbReference>
<dbReference type="Pfam" id="PF07007">
    <property type="entry name" value="LprI"/>
    <property type="match status" value="1"/>
</dbReference>
<dbReference type="InterPro" id="IPR009739">
    <property type="entry name" value="LprI-like_N"/>
</dbReference>
<dbReference type="InterPro" id="IPR047565">
    <property type="entry name" value="Alpha-macroglob_thiol-ester_cl"/>
</dbReference>
<keyword evidence="3" id="KW-1003">Cell membrane</keyword>
<dbReference type="SMART" id="SM01419">
    <property type="entry name" value="Thiol-ester_cl"/>
    <property type="match status" value="1"/>
</dbReference>
<dbReference type="Gene3D" id="1.20.1270.180">
    <property type="match status" value="1"/>
</dbReference>
<dbReference type="Pfam" id="PF17970">
    <property type="entry name" value="bMG1"/>
    <property type="match status" value="1"/>
</dbReference>
<name>A0A918KL74_9GAMM</name>
<dbReference type="SUPFAM" id="SSF48239">
    <property type="entry name" value="Terpenoid cyclases/Protein prenyltransferases"/>
    <property type="match status" value="1"/>
</dbReference>
<evidence type="ECO:0000256" key="1">
    <source>
        <dbReference type="ARBA" id="ARBA00010556"/>
    </source>
</evidence>
<protein>
    <recommendedName>
        <fullName evidence="3">Alpha-2-macroglobulin</fullName>
    </recommendedName>
</protein>
<dbReference type="RefSeq" id="WP_189611900.1">
    <property type="nucleotide sequence ID" value="NZ_BMXR01000011.1"/>
</dbReference>
<dbReference type="Gene3D" id="2.60.40.1930">
    <property type="match status" value="1"/>
</dbReference>
<evidence type="ECO:0000256" key="4">
    <source>
        <dbReference type="SAM" id="SignalP"/>
    </source>
</evidence>
<keyword evidence="3" id="KW-0472">Membrane</keyword>
<dbReference type="Gene3D" id="1.50.10.20">
    <property type="match status" value="1"/>
</dbReference>
<dbReference type="Proteomes" id="UP000626148">
    <property type="component" value="Unassembled WGS sequence"/>
</dbReference>
<dbReference type="InterPro" id="IPR002890">
    <property type="entry name" value="MG2"/>
</dbReference>
<evidence type="ECO:0000259" key="6">
    <source>
        <dbReference type="SMART" id="SM01360"/>
    </source>
</evidence>
<dbReference type="Pfam" id="PF17962">
    <property type="entry name" value="bMG6"/>
    <property type="match status" value="1"/>
</dbReference>
<accession>A0A918KL74</accession>
<reference evidence="7" key="1">
    <citation type="journal article" date="2014" name="Int. J. Syst. Evol. Microbiol.">
        <title>Complete genome sequence of Corynebacterium casei LMG S-19264T (=DSM 44701T), isolated from a smear-ripened cheese.</title>
        <authorList>
            <consortium name="US DOE Joint Genome Institute (JGI-PGF)"/>
            <person name="Walter F."/>
            <person name="Albersmeier A."/>
            <person name="Kalinowski J."/>
            <person name="Ruckert C."/>
        </authorList>
    </citation>
    <scope>NUCLEOTIDE SEQUENCE</scope>
    <source>
        <strain evidence="7">KCTC 22169</strain>
    </source>
</reference>
<keyword evidence="8" id="KW-1185">Reference proteome</keyword>
<feature type="domain" description="Alpha-2-macroglobulin" evidence="6">
    <location>
        <begin position="1014"/>
        <end position="1102"/>
    </location>
</feature>
<sequence length="1699" mass="190223">MHARLARLLLLTLMLAAQPTFAASFDCAQAGTDIEHRICQNAELSDLDSQLGNLYSGLSDALNDDGRDALRQDQRRWIGQRNDCGSTACLRDLYRQRIDALNDQWRQQQYEGQPMKITSVQEESWENGAALVVRVSVPVEDQANWRRFLTVTRSGERQPADHWVRSDDGMAVIYPFVDPSTVYDIKIEPGLPAINGNAVVQPSEHRIETRRTEPSASFAGDGHVLSSALRRALPVTTLNIDEVELDLYRIAPDKIGVWSRYTGNQRRYYSQVNEFSSENELVHTGRFPIEHQRNQRTTTNLDLSDIAALDEPGAYVAVLTVPGRYDYNLETNFFTVSDIGVQVRLNAEQMRVNTHSIETGETLTGVTLSLFDGNELVGRQGVNRQGEAVFEAFYQQGQTLIAEKGDQLTVLRYDRNPLDLSAYDNALTRHQPTQVFAWGPRDLYRPGETVDVYALLKDYDGRAVDPVPLNVVLYDATGSRAHVETLNATDSGRYAFEYALSDSAKTGTWRMTYSIPASGGEILRDYEFQVEEFLPERMELTLFDGDPTRRHRVATRDQVTIPVQGDYLYGAPASGNKLDGFVVAEVDRHPFEAWDSYLFGLDDETIPNPRQAIPETTLGGDGSRDVRFSVQNWTEVQSPLALTASISLYESGGRPVTRSTTVTNILTDTLVGLEPQFQDRPSNRSRPGFKAILTDKEGNLLEGEGYHVRLLREDRNYYWTYSESEGWRWHYDPLDYEVFSKSLAFDGQTATEFSLPVEWGNYRVEIRDNDNTLVNRFRFRTRWSGWGNVSGDSLKPDQVLMTFEQDQYRPGDVARVTLVPPVDGSAHVTVESNEGVLWQTQTKVSADGTELTIMTGSDWDRHDLYVTATVLTPGDMEHSVAPKRAFGFAHLPIRRADAELDVSIGVPERIRPRQPVTAELRLNGAERPDGPVWVSVAAVDVGVLNITRFETPDPVDYLFGARRYDYQFYDVYGRIIENAGYDYAAQRFGGGFQQSEAELTRGGDKPDNEVQIVSLQSQAVRFDDDGRAQVTLDVPDFNGRLRWMAVAWSDDSYGHTEADTQVADPLVTQLSRPRFLALGDESRLTLDLSNQSGQPQTLSVDFGVSGALTSNDWTETLTLADGARRTLTFPVQATGIGTAPIEARIRNEDGDIDLTRSWSLGTRSAYPSVTRKEQAVLGEGETWTPGLAIDDLVASTVQARLVLSKRPPIDITSHFDALLRYPYGCTEQSTSSGYPWALVSPELADRFGLRQLIEDRFDEPYTDRFRREQLEKAVDRVLRQQNGSGGFGIWSSDGTEMNWLTVYVADFLTAASDAGAPVPSNAMNLTLDRLDAYLRGRTTVRSRWSTDGRYYEFATQAYAAYVLARSNRAPLSYLRRLYEQSETLDSRSGLPWAQLGYALDLAGDERLAGDAYDKARATDYTAGYYGYYGSDLRDSALVYALLSKAGQADDTQLLKLFEAVRERRWLSTQERNALFQAAVAGAADTGVDTRALLTTANFEQRIDQSEAFKTVIGAADLNSLESVRSLDGTLYTSLELVGEQKTPPEPIAHQVSIRRDYYDLDGRPLTLDRLNSGDLVMVRLIAAAEQRVPDGLIVDLLPAGLELENQNLANASVDLSKLTLDGESVSDWRQNDEILHVEYRDDRFVAAVSLDSWGDTRVYYLARAVTPGDYQVPPPYLEDMYRPYYHAVGTTPSRLTIDP</sequence>
<dbReference type="Pfam" id="PF17972">
    <property type="entry name" value="bMG5"/>
    <property type="match status" value="1"/>
</dbReference>
<dbReference type="Pfam" id="PF21142">
    <property type="entry name" value="A2M_bMG2"/>
    <property type="match status" value="1"/>
</dbReference>
<dbReference type="InterPro" id="IPR021868">
    <property type="entry name" value="Alpha_2_Macroglob_MG3"/>
</dbReference>
<dbReference type="InterPro" id="IPR026284">
    <property type="entry name" value="A2MG_proteobact"/>
</dbReference>
<dbReference type="InterPro" id="IPR051802">
    <property type="entry name" value="YfhM-like"/>
</dbReference>
<dbReference type="InterPro" id="IPR008930">
    <property type="entry name" value="Terpenoid_cyclase/PrenylTrfase"/>
</dbReference>
<dbReference type="InterPro" id="IPR040639">
    <property type="entry name" value="A2MG_MG1"/>
</dbReference>
<dbReference type="InterPro" id="IPR041246">
    <property type="entry name" value="Bact_MG10"/>
</dbReference>
<dbReference type="CDD" id="cd02891">
    <property type="entry name" value="A2M_like"/>
    <property type="match status" value="1"/>
</dbReference>
<dbReference type="SMART" id="SM01359">
    <property type="entry name" value="A2M_N_2"/>
    <property type="match status" value="1"/>
</dbReference>
<gene>
    <name evidence="7" type="ORF">GCM10007392_39100</name>
</gene>
<proteinExistence type="inferred from homology"/>
<keyword evidence="3" id="KW-0646">Protease inhibitor</keyword>
<comment type="function">
    <text evidence="3">Protects the bacterial cell from host peptidases.</text>
</comment>
<keyword evidence="2 4" id="KW-0732">Signal</keyword>
<reference evidence="7" key="2">
    <citation type="submission" date="2020-09" db="EMBL/GenBank/DDBJ databases">
        <authorList>
            <person name="Sun Q."/>
            <person name="Kim S."/>
        </authorList>
    </citation>
    <scope>NUCLEOTIDE SEQUENCE</scope>
    <source>
        <strain evidence="7">KCTC 22169</strain>
    </source>
</reference>
<dbReference type="Pfam" id="PF11974">
    <property type="entry name" value="bMG3"/>
    <property type="match status" value="1"/>
</dbReference>
<evidence type="ECO:0000256" key="3">
    <source>
        <dbReference type="PIRNR" id="PIRNR038980"/>
    </source>
</evidence>
<evidence type="ECO:0000256" key="2">
    <source>
        <dbReference type="ARBA" id="ARBA00022729"/>
    </source>
</evidence>
<evidence type="ECO:0000313" key="7">
    <source>
        <dbReference type="EMBL" id="GGX67636.1"/>
    </source>
</evidence>
<dbReference type="EMBL" id="BMXR01000011">
    <property type="protein sequence ID" value="GGX67636.1"/>
    <property type="molecule type" value="Genomic_DNA"/>
</dbReference>
<comment type="caution">
    <text evidence="7">The sequence shown here is derived from an EMBL/GenBank/DDBJ whole genome shotgun (WGS) entry which is preliminary data.</text>
</comment>
<organism evidence="7 8">
    <name type="scientific">Saccharospirillum salsuginis</name>
    <dbReference type="NCBI Taxonomy" id="418750"/>
    <lineage>
        <taxon>Bacteria</taxon>
        <taxon>Pseudomonadati</taxon>
        <taxon>Pseudomonadota</taxon>
        <taxon>Gammaproteobacteria</taxon>
        <taxon>Oceanospirillales</taxon>
        <taxon>Saccharospirillaceae</taxon>
        <taxon>Saccharospirillum</taxon>
    </lineage>
</organism>
<dbReference type="Pfam" id="PF17973">
    <property type="entry name" value="bMG10"/>
    <property type="match status" value="1"/>
</dbReference>
<comment type="similarity">
    <text evidence="1">Belongs to the protease inhibitor I39 (alpha-2-macroglobulin) family. Bacterial alpha-2-macroglobulin subfamily.</text>
</comment>
<feature type="domain" description="Alpha-2-macroglobulin bait region" evidence="5">
    <location>
        <begin position="799"/>
        <end position="946"/>
    </location>
</feature>
<dbReference type="Pfam" id="PF00207">
    <property type="entry name" value="A2M"/>
    <property type="match status" value="1"/>
</dbReference>
<evidence type="ECO:0000313" key="8">
    <source>
        <dbReference type="Proteomes" id="UP000626148"/>
    </source>
</evidence>
<feature type="signal peptide" evidence="4">
    <location>
        <begin position="1"/>
        <end position="22"/>
    </location>
</feature>
<dbReference type="PANTHER" id="PTHR40094">
    <property type="entry name" value="ALPHA-2-MACROGLOBULIN HOMOLOG"/>
    <property type="match status" value="1"/>
</dbReference>
<dbReference type="InterPro" id="IPR041203">
    <property type="entry name" value="Bact_A2M_MG5"/>
</dbReference>
<dbReference type="PIRSF" id="PIRSF038980">
    <property type="entry name" value="A2M_bac"/>
    <property type="match status" value="1"/>
</dbReference>
<dbReference type="Pfam" id="PF07703">
    <property type="entry name" value="A2M_BRD"/>
    <property type="match status" value="1"/>
</dbReference>
<feature type="chain" id="PRO_5036895484" description="Alpha-2-macroglobulin" evidence="4">
    <location>
        <begin position="23"/>
        <end position="1699"/>
    </location>
</feature>